<feature type="region of interest" description="Disordered" evidence="1">
    <location>
        <begin position="1"/>
        <end position="98"/>
    </location>
</feature>
<keyword evidence="2" id="KW-0472">Membrane</keyword>
<feature type="compositionally biased region" description="Basic and acidic residues" evidence="1">
    <location>
        <begin position="7"/>
        <end position="30"/>
    </location>
</feature>
<organism evidence="3">
    <name type="scientific">Neobodo designis</name>
    <name type="common">Flagellated protozoan</name>
    <name type="synonym">Bodo designis</name>
    <dbReference type="NCBI Taxonomy" id="312471"/>
    <lineage>
        <taxon>Eukaryota</taxon>
        <taxon>Discoba</taxon>
        <taxon>Euglenozoa</taxon>
        <taxon>Kinetoplastea</taxon>
        <taxon>Metakinetoplastina</taxon>
        <taxon>Neobodonida</taxon>
        <taxon>Neobodo</taxon>
    </lineage>
</organism>
<sequence length="265" mass="29949">MVVRKRTALERPRGMSEEDATFLRESEALARRHQRQGGSAAPRMPPPSKSRGEEGRSEGLAHMPEARLRAAQEAARELTDTKRRRDAEQLREHLKPETRKTLETIHKERQAVVLMGLKKQIEILRETAQREHTRLLETADRADEATKQNRAAIAAFIARSDAELVPEVEASVLRAIERQQAMERHLKGRASVDRTAVLIAVGLTALILGFVIWAGIHLSESRNLYRFLKAVYRVWDAFWPGSRKGTLFSEPGDGSSGADEYSYYS</sequence>
<keyword evidence="2" id="KW-0812">Transmembrane</keyword>
<feature type="transmembrane region" description="Helical" evidence="2">
    <location>
        <begin position="196"/>
        <end position="216"/>
    </location>
</feature>
<evidence type="ECO:0000256" key="1">
    <source>
        <dbReference type="SAM" id="MobiDB-lite"/>
    </source>
</evidence>
<name>A0A7S1MQW6_NEODS</name>
<keyword evidence="2" id="KW-1133">Transmembrane helix</keyword>
<proteinExistence type="predicted"/>
<reference evidence="3" key="1">
    <citation type="submission" date="2021-01" db="EMBL/GenBank/DDBJ databases">
        <authorList>
            <person name="Corre E."/>
            <person name="Pelletier E."/>
            <person name="Niang G."/>
            <person name="Scheremetjew M."/>
            <person name="Finn R."/>
            <person name="Kale V."/>
            <person name="Holt S."/>
            <person name="Cochrane G."/>
            <person name="Meng A."/>
            <person name="Brown T."/>
            <person name="Cohen L."/>
        </authorList>
    </citation>
    <scope>NUCLEOTIDE SEQUENCE</scope>
    <source>
        <strain evidence="3">CCAP 1951/1</strain>
    </source>
</reference>
<protein>
    <submittedName>
        <fullName evidence="3">Uncharacterized protein</fullName>
    </submittedName>
</protein>
<dbReference type="AlphaFoldDB" id="A0A7S1MQW6"/>
<evidence type="ECO:0000313" key="3">
    <source>
        <dbReference type="EMBL" id="CAD9138608.1"/>
    </source>
</evidence>
<accession>A0A7S1MQW6</accession>
<dbReference type="EMBL" id="HBGF01039485">
    <property type="protein sequence ID" value="CAD9138608.1"/>
    <property type="molecule type" value="Transcribed_RNA"/>
</dbReference>
<evidence type="ECO:0000256" key="2">
    <source>
        <dbReference type="SAM" id="Phobius"/>
    </source>
</evidence>
<gene>
    <name evidence="3" type="ORF">NDES1114_LOCUS26425</name>
</gene>
<feature type="compositionally biased region" description="Basic and acidic residues" evidence="1">
    <location>
        <begin position="50"/>
        <end position="98"/>
    </location>
</feature>